<reference evidence="1 2" key="1">
    <citation type="submission" date="2020-08" db="EMBL/GenBank/DDBJ databases">
        <title>Genomic Encyclopedia of Type Strains, Phase IV (KMG-V): Genome sequencing to study the core and pangenomes of soil and plant-associated prokaryotes.</title>
        <authorList>
            <person name="Whitman W."/>
        </authorList>
    </citation>
    <scope>NUCLEOTIDE SEQUENCE [LARGE SCALE GENOMIC DNA]</scope>
    <source>
        <strain evidence="1 2">X5P3</strain>
    </source>
</reference>
<accession>A0A7W8EAE1</accession>
<dbReference type="InterPro" id="IPR029033">
    <property type="entry name" value="His_PPase_superfam"/>
</dbReference>
<dbReference type="EC" id="3.1.3.2" evidence="1"/>
<dbReference type="EC" id="3.1.3.26" evidence="1"/>
<dbReference type="Pfam" id="PF00328">
    <property type="entry name" value="His_Phos_2"/>
    <property type="match status" value="1"/>
</dbReference>
<keyword evidence="1" id="KW-0378">Hydrolase</keyword>
<organism evidence="1 2">
    <name type="scientific">Granulicella mallensis</name>
    <dbReference type="NCBI Taxonomy" id="940614"/>
    <lineage>
        <taxon>Bacteria</taxon>
        <taxon>Pseudomonadati</taxon>
        <taxon>Acidobacteriota</taxon>
        <taxon>Terriglobia</taxon>
        <taxon>Terriglobales</taxon>
        <taxon>Acidobacteriaceae</taxon>
        <taxon>Granulicella</taxon>
    </lineage>
</organism>
<name>A0A7W8EAE1_9BACT</name>
<evidence type="ECO:0000313" key="1">
    <source>
        <dbReference type="EMBL" id="MBB5064429.1"/>
    </source>
</evidence>
<dbReference type="GO" id="GO:0008707">
    <property type="term" value="F:inositol hexakisphosphate 4-phosphatase activity"/>
    <property type="evidence" value="ECO:0007669"/>
    <property type="project" value="UniProtKB-EC"/>
</dbReference>
<dbReference type="GO" id="GO:0003993">
    <property type="term" value="F:acid phosphatase activity"/>
    <property type="evidence" value="ECO:0007669"/>
    <property type="project" value="UniProtKB-EC"/>
</dbReference>
<protein>
    <submittedName>
        <fullName evidence="1">4-phytase/acid phosphatase</fullName>
        <ecNumber evidence="1">3.1.3.2</ecNumber>
        <ecNumber evidence="1">3.1.3.26</ecNumber>
    </submittedName>
</protein>
<gene>
    <name evidence="1" type="ORF">HDF15_002783</name>
</gene>
<dbReference type="Gene3D" id="3.40.50.1240">
    <property type="entry name" value="Phosphoglycerate mutase-like"/>
    <property type="match status" value="1"/>
</dbReference>
<evidence type="ECO:0000313" key="2">
    <source>
        <dbReference type="Proteomes" id="UP000584867"/>
    </source>
</evidence>
<comment type="caution">
    <text evidence="1">The sequence shown here is derived from an EMBL/GenBank/DDBJ whole genome shotgun (WGS) entry which is preliminary data.</text>
</comment>
<dbReference type="RefSeq" id="WP_184256315.1">
    <property type="nucleotide sequence ID" value="NZ_JACHIO010000010.1"/>
</dbReference>
<dbReference type="InterPro" id="IPR000560">
    <property type="entry name" value="His_Pase_clade-2"/>
</dbReference>
<proteinExistence type="predicted"/>
<dbReference type="Proteomes" id="UP000584867">
    <property type="component" value="Unassembled WGS sequence"/>
</dbReference>
<dbReference type="EMBL" id="JACHIO010000010">
    <property type="protein sequence ID" value="MBB5064429.1"/>
    <property type="molecule type" value="Genomic_DNA"/>
</dbReference>
<sequence>MPADKAGRGRVDEAKMRSFMAVHAAGSDLLQRTPYIARVQASNLLSHMLRTLEQAEQRKAVVGAIGTKDDNVVVIVGHDANIASVAALLDADWLVSGYQRDDAAPGGALVFELWQESGHQDTLRVYYTVQTPDQMRNTVRLSLEMPPGKAVVFLPRCSKLGEGSPCDWSRFESLAKTVIDDNFVK</sequence>
<dbReference type="SUPFAM" id="SSF53254">
    <property type="entry name" value="Phosphoglycerate mutase-like"/>
    <property type="match status" value="1"/>
</dbReference>
<dbReference type="AlphaFoldDB" id="A0A7W8EAE1"/>